<dbReference type="EMBL" id="JALJOT010000002">
    <property type="protein sequence ID" value="KAK9917451.1"/>
    <property type="molecule type" value="Genomic_DNA"/>
</dbReference>
<evidence type="ECO:0000256" key="1">
    <source>
        <dbReference type="ARBA" id="ARBA00004245"/>
    </source>
</evidence>
<dbReference type="Pfam" id="PF17681">
    <property type="entry name" value="GCP_N_terminal"/>
    <property type="match status" value="1"/>
</dbReference>
<evidence type="ECO:0000256" key="3">
    <source>
        <dbReference type="ARBA" id="ARBA00022490"/>
    </source>
</evidence>
<keyword evidence="4" id="KW-0493">Microtubule</keyword>
<dbReference type="InterPro" id="IPR042241">
    <property type="entry name" value="GCP_C_sf"/>
</dbReference>
<evidence type="ECO:0000256" key="5">
    <source>
        <dbReference type="ARBA" id="ARBA00023212"/>
    </source>
</evidence>
<feature type="compositionally biased region" description="Polar residues" evidence="6">
    <location>
        <begin position="134"/>
        <end position="143"/>
    </location>
</feature>
<dbReference type="PANTHER" id="PTHR19302:SF14">
    <property type="entry name" value="GAMMA-TUBULIN COMPLEX COMPONENT 3"/>
    <property type="match status" value="1"/>
</dbReference>
<evidence type="ECO:0000256" key="2">
    <source>
        <dbReference type="ARBA" id="ARBA00010337"/>
    </source>
</evidence>
<evidence type="ECO:0000313" key="9">
    <source>
        <dbReference type="EMBL" id="KAK9917451.1"/>
    </source>
</evidence>
<keyword evidence="10" id="KW-1185">Reference proteome</keyword>
<accession>A0ABR2Z197</accession>
<feature type="compositionally biased region" description="Basic and acidic residues" evidence="6">
    <location>
        <begin position="839"/>
        <end position="852"/>
    </location>
</feature>
<comment type="similarity">
    <text evidence="2">Belongs to the TUBGCP family.</text>
</comment>
<evidence type="ECO:0000259" key="8">
    <source>
        <dbReference type="Pfam" id="PF17681"/>
    </source>
</evidence>
<feature type="region of interest" description="Disordered" evidence="6">
    <location>
        <begin position="112"/>
        <end position="164"/>
    </location>
</feature>
<sequence>MEATTRESAFLIEKLIDAGLDPLRREGIHTDAAARRVLSYSLRLLGSRFALPDVRDESLALQSLRRKVMQQGHNHQLPRLDDLQLRLVMAGTPPETRSALFTLLTSLPSQRDAEATSLPQLPPIQSSSLHFAPSRQQPGSKQASAVLRKDPKDQAASLREAAMRQDSRAAADARSAGNFGEVSLVREVLCACQAFDGEHVRYKGAAMKGLGGFEIAAAAGIPPVQRSLMLKLCELGWLFRKTQCHAKEEVMSDGGSAIRKAFQAALQHELNSLYQLMAQLDALAGHPLPAGEDTGAPYLTLRRLAVWIGEPLQRLRTLAALADAVVDLAGAQLISALDAFTMHGEPGASGTVERCLRQACMPLLEMIRCWLFEGRLTSSPGDFFITASPHSKTKPGSLWRTGYLLEEGMRPPFVSAAMADKLLRGGKTLIFLRECCGDAEFEQSLARTPMAAAASQLSYGQTDQLERLVEKTAARIDRHVVSTLLDKYSIVSHCSAIKRYLLLSQGDFVAALMEGLGGELTRSSREISEYGLAGYLDAAIRASSAQYDNPDVHNRLRIRLEHGAGSETGWDVFSLRYSVDEPLATVLTDAGAAQIQAVARLLWALKRAEHSLSAAWLLLNTTQRTLSRLTAKAKRAHLPCTGTGAVLGVLKNLQGLRNEMAHLCTNLQAYLMFEVLERAWTQFTAQIAAAPDLDSLIGAHGEYVDALMAGALLCEEHEEVQHELTQLLASLLTLLPQLRRLQFLVEGAHVEIDTRMRNMVDRTRAKEWAITELDAPLRGIDEDEVFEVGKGLVSVTRDYETHLRTFVDLLPTQTPMDLNFLLFRLDKVIPTRMLAGDGEQNRELERSAEKRNGRTALF</sequence>
<organism evidence="9 10">
    <name type="scientific">Coccomyxa subellipsoidea</name>
    <dbReference type="NCBI Taxonomy" id="248742"/>
    <lineage>
        <taxon>Eukaryota</taxon>
        <taxon>Viridiplantae</taxon>
        <taxon>Chlorophyta</taxon>
        <taxon>core chlorophytes</taxon>
        <taxon>Trebouxiophyceae</taxon>
        <taxon>Trebouxiophyceae incertae sedis</taxon>
        <taxon>Coccomyxaceae</taxon>
        <taxon>Coccomyxa</taxon>
    </lineage>
</organism>
<dbReference type="InterPro" id="IPR007259">
    <property type="entry name" value="GCP"/>
</dbReference>
<name>A0ABR2Z197_9CHLO</name>
<feature type="compositionally biased region" description="Low complexity" evidence="6">
    <location>
        <begin position="117"/>
        <end position="129"/>
    </location>
</feature>
<reference evidence="9 10" key="1">
    <citation type="journal article" date="2024" name="Nat. Commun.">
        <title>Phylogenomics reveals the evolutionary origins of lichenization in chlorophyte algae.</title>
        <authorList>
            <person name="Puginier C."/>
            <person name="Libourel C."/>
            <person name="Otte J."/>
            <person name="Skaloud P."/>
            <person name="Haon M."/>
            <person name="Grisel S."/>
            <person name="Petersen M."/>
            <person name="Berrin J.G."/>
            <person name="Delaux P.M."/>
            <person name="Dal Grande F."/>
            <person name="Keller J."/>
        </authorList>
    </citation>
    <scope>NUCLEOTIDE SEQUENCE [LARGE SCALE GENOMIC DNA]</scope>
    <source>
        <strain evidence="9 10">SAG 216-7</strain>
    </source>
</reference>
<evidence type="ECO:0008006" key="11">
    <source>
        <dbReference type="Google" id="ProtNLM"/>
    </source>
</evidence>
<keyword evidence="5" id="KW-0206">Cytoskeleton</keyword>
<dbReference type="Gene3D" id="1.20.120.1900">
    <property type="entry name" value="Gamma-tubulin complex, C-terminal domain"/>
    <property type="match status" value="1"/>
</dbReference>
<feature type="domain" description="Gamma tubulin complex component C-terminal" evidence="7">
    <location>
        <begin position="492"/>
        <end position="826"/>
    </location>
</feature>
<dbReference type="InterPro" id="IPR041470">
    <property type="entry name" value="GCP_N"/>
</dbReference>
<comment type="caution">
    <text evidence="9">The sequence shown here is derived from an EMBL/GenBank/DDBJ whole genome shotgun (WGS) entry which is preliminary data.</text>
</comment>
<protein>
    <recommendedName>
        <fullName evidence="11">Gamma-tubulin complex component</fullName>
    </recommendedName>
</protein>
<dbReference type="Proteomes" id="UP001491310">
    <property type="component" value="Unassembled WGS sequence"/>
</dbReference>
<dbReference type="InterPro" id="IPR040457">
    <property type="entry name" value="GCP_C"/>
</dbReference>
<gene>
    <name evidence="9" type="ORF">WJX75_004487</name>
</gene>
<evidence type="ECO:0000259" key="7">
    <source>
        <dbReference type="Pfam" id="PF04130"/>
    </source>
</evidence>
<evidence type="ECO:0000256" key="6">
    <source>
        <dbReference type="SAM" id="MobiDB-lite"/>
    </source>
</evidence>
<feature type="region of interest" description="Disordered" evidence="6">
    <location>
        <begin position="839"/>
        <end position="858"/>
    </location>
</feature>
<proteinExistence type="inferred from homology"/>
<dbReference type="PANTHER" id="PTHR19302">
    <property type="entry name" value="GAMMA TUBULIN COMPLEX PROTEIN"/>
    <property type="match status" value="1"/>
</dbReference>
<dbReference type="Pfam" id="PF04130">
    <property type="entry name" value="GCP_C_terminal"/>
    <property type="match status" value="1"/>
</dbReference>
<keyword evidence="3" id="KW-0963">Cytoplasm</keyword>
<comment type="subcellular location">
    <subcellularLocation>
        <location evidence="1">Cytoplasm</location>
        <location evidence="1">Cytoskeleton</location>
    </subcellularLocation>
</comment>
<evidence type="ECO:0000256" key="4">
    <source>
        <dbReference type="ARBA" id="ARBA00022701"/>
    </source>
</evidence>
<feature type="domain" description="Gamma tubulin complex component protein N-terminal" evidence="8">
    <location>
        <begin position="185"/>
        <end position="487"/>
    </location>
</feature>
<evidence type="ECO:0000313" key="10">
    <source>
        <dbReference type="Proteomes" id="UP001491310"/>
    </source>
</evidence>